<dbReference type="RefSeq" id="WP_206593655.1">
    <property type="nucleotide sequence ID" value="NZ_JAFKCS010000006.1"/>
</dbReference>
<evidence type="ECO:0000313" key="1">
    <source>
        <dbReference type="EMBL" id="MBN7819812.1"/>
    </source>
</evidence>
<keyword evidence="2" id="KW-1185">Reference proteome</keyword>
<dbReference type="EMBL" id="JAFKCS010000006">
    <property type="protein sequence ID" value="MBN7819812.1"/>
    <property type="molecule type" value="Genomic_DNA"/>
</dbReference>
<dbReference type="PANTHER" id="PTHR42194">
    <property type="entry name" value="UPF0276 PROTEIN HI_1600"/>
    <property type="match status" value="1"/>
</dbReference>
<reference evidence="1 2" key="1">
    <citation type="submission" date="2021-03" db="EMBL/GenBank/DDBJ databases">
        <title>novel species isolated from a fishpond in China.</title>
        <authorList>
            <person name="Lu H."/>
            <person name="Cai Z."/>
        </authorList>
    </citation>
    <scope>NUCLEOTIDE SEQUENCE [LARGE SCALE GENOMIC DNA]</scope>
    <source>
        <strain evidence="1 2">Y57</strain>
    </source>
</reference>
<dbReference type="Pfam" id="PF05114">
    <property type="entry name" value="MbnB_TglH_ChrH"/>
    <property type="match status" value="1"/>
</dbReference>
<proteinExistence type="predicted"/>
<gene>
    <name evidence="1" type="ORF">J0A65_08040</name>
</gene>
<dbReference type="InterPro" id="IPR007801">
    <property type="entry name" value="MbnB/TglH/ChrH"/>
</dbReference>
<comment type="caution">
    <text evidence="1">The sequence shown here is derived from an EMBL/GenBank/DDBJ whole genome shotgun (WGS) entry which is preliminary data.</text>
</comment>
<protein>
    <submittedName>
        <fullName evidence="1">DUF692 domain-containing protein</fullName>
    </submittedName>
</protein>
<sequence>MNSRKLPAQQPLIGVGLRHPHLKEALDTPSQLDFVEVHSENYFAQGGPLHAQLEHIAHHYPLSLHSTAMGVGSATPMHDDYLNKLSHLIELTNPILVSDHAAFCWGSINGAPVHSGDLLPLVYNQENLQIMVRNLDRIQQQLGRAVHIENLSTYLTLPGSTMTELEFLLCLHERTQCGLLVDLNNILVNAFNAKDESPLETGIHWIKSIPHNVIKEIHLAGFSSPILGNMAVDDHACAVSETCWSLYAATIAHHGAIPTLIEWDNALPEWQVLVNQAMHARTIAYEVLNHG</sequence>
<accession>A0ABS3CRT3</accession>
<dbReference type="PANTHER" id="PTHR42194:SF1">
    <property type="entry name" value="UPF0276 PROTEIN HI_1600"/>
    <property type="match status" value="1"/>
</dbReference>
<name>A0ABS3CRT3_9ALTE</name>
<dbReference type="Proteomes" id="UP000663992">
    <property type="component" value="Unassembled WGS sequence"/>
</dbReference>
<dbReference type="NCBIfam" id="NF003818">
    <property type="entry name" value="PRK05409.1"/>
    <property type="match status" value="1"/>
</dbReference>
<dbReference type="Gene3D" id="3.20.20.150">
    <property type="entry name" value="Divalent-metal-dependent TIM barrel enzymes"/>
    <property type="match status" value="1"/>
</dbReference>
<evidence type="ECO:0000313" key="2">
    <source>
        <dbReference type="Proteomes" id="UP000663992"/>
    </source>
</evidence>
<organism evidence="1 2">
    <name type="scientific">Bowmanella yangjiangensis</name>
    <dbReference type="NCBI Taxonomy" id="2811230"/>
    <lineage>
        <taxon>Bacteria</taxon>
        <taxon>Pseudomonadati</taxon>
        <taxon>Pseudomonadota</taxon>
        <taxon>Gammaproteobacteria</taxon>
        <taxon>Alteromonadales</taxon>
        <taxon>Alteromonadaceae</taxon>
        <taxon>Bowmanella</taxon>
    </lineage>
</organism>